<dbReference type="Proteomes" id="UP000823928">
    <property type="component" value="Unassembled WGS sequence"/>
</dbReference>
<gene>
    <name evidence="1" type="ORF">IAC10_14305</name>
</gene>
<dbReference type="AlphaFoldDB" id="A0A9D1JP71"/>
<protein>
    <submittedName>
        <fullName evidence="1">Uncharacterized protein</fullName>
    </submittedName>
</protein>
<evidence type="ECO:0000313" key="1">
    <source>
        <dbReference type="EMBL" id="HIS37772.1"/>
    </source>
</evidence>
<evidence type="ECO:0000313" key="2">
    <source>
        <dbReference type="Proteomes" id="UP000823928"/>
    </source>
</evidence>
<reference evidence="1" key="2">
    <citation type="journal article" date="2021" name="PeerJ">
        <title>Extensive microbial diversity within the chicken gut microbiome revealed by metagenomics and culture.</title>
        <authorList>
            <person name="Gilroy R."/>
            <person name="Ravi A."/>
            <person name="Getino M."/>
            <person name="Pursley I."/>
            <person name="Horton D.L."/>
            <person name="Alikhan N.F."/>
            <person name="Baker D."/>
            <person name="Gharbi K."/>
            <person name="Hall N."/>
            <person name="Watson M."/>
            <person name="Adriaenssens E.M."/>
            <person name="Foster-Nyarko E."/>
            <person name="Jarju S."/>
            <person name="Secka A."/>
            <person name="Antonio M."/>
            <person name="Oren A."/>
            <person name="Chaudhuri R.R."/>
            <person name="La Ragione R."/>
            <person name="Hildebrand F."/>
            <person name="Pallen M.J."/>
        </authorList>
    </citation>
    <scope>NUCLEOTIDE SEQUENCE</scope>
    <source>
        <strain evidence="1">6276</strain>
    </source>
</reference>
<proteinExistence type="predicted"/>
<name>A0A9D1JP71_9BACT</name>
<comment type="caution">
    <text evidence="1">The sequence shown here is derived from an EMBL/GenBank/DDBJ whole genome shotgun (WGS) entry which is preliminary data.</text>
</comment>
<sequence length="138" mass="16156">KAARETKFAEPWGEHEIVFNEEKLRSRGFIASEKKEYIGTKGYEIYRNDDSSQFFTVEKLIAMGFAGKAAPHIEENFCEPWSEHKIAFDKEQIKKRGYVRSEQKEFNGIKGYNFIKADGTEQFIRLEMLTVFKMAKKL</sequence>
<dbReference type="EMBL" id="DVIU01000291">
    <property type="protein sequence ID" value="HIS37772.1"/>
    <property type="molecule type" value="Genomic_DNA"/>
</dbReference>
<reference evidence="1" key="1">
    <citation type="submission" date="2020-10" db="EMBL/GenBank/DDBJ databases">
        <authorList>
            <person name="Gilroy R."/>
        </authorList>
    </citation>
    <scope>NUCLEOTIDE SEQUENCE</scope>
    <source>
        <strain evidence="1">6276</strain>
    </source>
</reference>
<organism evidence="1 2">
    <name type="scientific">Candidatus Scatousia excrementigallinarum</name>
    <dbReference type="NCBI Taxonomy" id="2840935"/>
    <lineage>
        <taxon>Bacteria</taxon>
        <taxon>Candidatus Scatousia</taxon>
    </lineage>
</organism>
<accession>A0A9D1JP71</accession>
<feature type="non-terminal residue" evidence="1">
    <location>
        <position position="1"/>
    </location>
</feature>